<protein>
    <recommendedName>
        <fullName evidence="9">ATP-dependent 6-phosphofructokinase</fullName>
        <shortName evidence="9">ATP-PFK</shortName>
        <shortName evidence="9">Phosphofructokinase</shortName>
        <ecNumber evidence="9">2.7.1.11</ecNumber>
    </recommendedName>
    <alternativeName>
        <fullName evidence="9">Phosphohexokinase</fullName>
    </alternativeName>
</protein>
<comment type="pathway">
    <text evidence="2 9">Carbohydrate degradation; glycolysis; D-glyceraldehyde 3-phosphate and glycerone phosphate from D-glucose: step 3/4.</text>
</comment>
<dbReference type="InterPro" id="IPR012829">
    <property type="entry name" value="Phosphofructokinase_III"/>
</dbReference>
<feature type="domain" description="Phosphofructokinase" evidence="10">
    <location>
        <begin position="4"/>
        <end position="307"/>
    </location>
</feature>
<feature type="binding site" evidence="9">
    <location>
        <position position="12"/>
    </location>
    <ligand>
        <name>ATP</name>
        <dbReference type="ChEBI" id="CHEBI:30616"/>
    </ligand>
</feature>
<feature type="binding site" description="in other chain" evidence="9">
    <location>
        <begin position="138"/>
        <end position="140"/>
    </location>
    <ligand>
        <name>substrate</name>
        <note>ligand shared between dimeric partners</note>
    </ligand>
</feature>
<comment type="subcellular location">
    <subcellularLocation>
        <location evidence="9">Cytoplasm</location>
    </subcellularLocation>
</comment>
<dbReference type="Proteomes" id="UP000198615">
    <property type="component" value="Unassembled WGS sequence"/>
</dbReference>
<comment type="catalytic activity">
    <reaction evidence="9">
        <text>beta-D-fructose 6-phosphate + ATP = beta-D-fructose 1,6-bisphosphate + ADP + H(+)</text>
        <dbReference type="Rhea" id="RHEA:16109"/>
        <dbReference type="ChEBI" id="CHEBI:15378"/>
        <dbReference type="ChEBI" id="CHEBI:30616"/>
        <dbReference type="ChEBI" id="CHEBI:32966"/>
        <dbReference type="ChEBI" id="CHEBI:57634"/>
        <dbReference type="ChEBI" id="CHEBI:456216"/>
        <dbReference type="EC" id="2.7.1.11"/>
    </reaction>
</comment>
<dbReference type="GO" id="GO:0047334">
    <property type="term" value="F:diphosphate-fructose-6-phosphate 1-phosphotransferase activity"/>
    <property type="evidence" value="ECO:0007669"/>
    <property type="project" value="InterPro"/>
</dbReference>
<evidence type="ECO:0000256" key="7">
    <source>
        <dbReference type="ARBA" id="ARBA00022842"/>
    </source>
</evidence>
<comment type="caution">
    <text evidence="11">The sequence shown here is derived from an EMBL/GenBank/DDBJ whole genome shotgun (WGS) entry which is preliminary data.</text>
</comment>
<keyword evidence="4 9" id="KW-0808">Transferase</keyword>
<feature type="binding site" description="in other chain" evidence="9">
    <location>
        <begin position="282"/>
        <end position="285"/>
    </location>
    <ligand>
        <name>substrate</name>
        <note>ligand shared between dimeric partners</note>
    </ligand>
</feature>
<dbReference type="PANTHER" id="PTHR13697">
    <property type="entry name" value="PHOSPHOFRUCTOKINASE"/>
    <property type="match status" value="1"/>
</dbReference>
<keyword evidence="8 9" id="KW-0324">Glycolysis</keyword>
<dbReference type="GO" id="GO:0030388">
    <property type="term" value="P:fructose 1,6-bisphosphate metabolic process"/>
    <property type="evidence" value="ECO:0007669"/>
    <property type="project" value="TreeGrafter"/>
</dbReference>
<dbReference type="GO" id="GO:0003872">
    <property type="term" value="F:6-phosphofructokinase activity"/>
    <property type="evidence" value="ECO:0007669"/>
    <property type="project" value="UniProtKB-UniRule"/>
</dbReference>
<keyword evidence="6 9" id="KW-0418">Kinase</keyword>
<evidence type="ECO:0000256" key="3">
    <source>
        <dbReference type="ARBA" id="ARBA00022490"/>
    </source>
</evidence>
<dbReference type="EMBL" id="FNBW01000002">
    <property type="protein sequence ID" value="SDF29361.1"/>
    <property type="molecule type" value="Genomic_DNA"/>
</dbReference>
<feature type="binding site" evidence="9">
    <location>
        <begin position="114"/>
        <end position="117"/>
    </location>
    <ligand>
        <name>ATP</name>
        <dbReference type="ChEBI" id="CHEBI:30616"/>
    </ligand>
</feature>
<evidence type="ECO:0000313" key="12">
    <source>
        <dbReference type="Proteomes" id="UP000198615"/>
    </source>
</evidence>
<dbReference type="GO" id="GO:0006002">
    <property type="term" value="P:fructose 6-phosphate metabolic process"/>
    <property type="evidence" value="ECO:0007669"/>
    <property type="project" value="InterPro"/>
</dbReference>
<comment type="cofactor">
    <cofactor evidence="1 9">
        <name>Mg(2+)</name>
        <dbReference type="ChEBI" id="CHEBI:18420"/>
    </cofactor>
</comment>
<dbReference type="Pfam" id="PF00365">
    <property type="entry name" value="PFK"/>
    <property type="match status" value="1"/>
</dbReference>
<keyword evidence="3 9" id="KW-0963">Cytoplasm</keyword>
<dbReference type="InterPro" id="IPR000023">
    <property type="entry name" value="Phosphofructokinase_dom"/>
</dbReference>
<evidence type="ECO:0000256" key="4">
    <source>
        <dbReference type="ARBA" id="ARBA00022679"/>
    </source>
</evidence>
<evidence type="ECO:0000256" key="1">
    <source>
        <dbReference type="ARBA" id="ARBA00001946"/>
    </source>
</evidence>
<dbReference type="InterPro" id="IPR012003">
    <property type="entry name" value="ATP_PFK_prok-type"/>
</dbReference>
<evidence type="ECO:0000256" key="2">
    <source>
        <dbReference type="ARBA" id="ARBA00004679"/>
    </source>
</evidence>
<dbReference type="PRINTS" id="PR00476">
    <property type="entry name" value="PHFRCTKINASE"/>
</dbReference>
<feature type="binding site" evidence="9">
    <location>
        <position position="276"/>
    </location>
    <ligand>
        <name>substrate</name>
        <note>ligand shared between dimeric partners</note>
    </ligand>
</feature>
<dbReference type="GO" id="GO:0042802">
    <property type="term" value="F:identical protein binding"/>
    <property type="evidence" value="ECO:0007669"/>
    <property type="project" value="TreeGrafter"/>
</dbReference>
<dbReference type="GO" id="GO:0048029">
    <property type="term" value="F:monosaccharide binding"/>
    <property type="evidence" value="ECO:0007669"/>
    <property type="project" value="TreeGrafter"/>
</dbReference>
<sequence length="365" mass="38507">MTKRIAVLTSGGDCAGLNAAIRAVVLHANTIYGWEVIGIEDGTRGVMERPMRVHPLAPSNFDGHMLRRAGTMLGSVSTGDPFAFPSPHGPVDRSEEIVTGLKDLGIDGLIGIGGDGSMQILDKIMQRADLPFVGIPKTIDNDVFGTDTTIGFDTAVTVAVEALDRLHPTAQSHNRVMILEVMGRDAGHIATHAAVAGGADVCLIPEFRYSIDGVVEAIQSVGHHGRRFSLIVVAEATPKSDGTQAMRPRPGGGERYGGIGEWIGDELEKRIGADVRVTTLGHVQRGAEPNAADRVLASALGVHAVDLMAKGKTGRVAVWRNRGVGDVSIEDVVSNKRPVSADDIVVRTALGLGIYLGDVPLAHQP</sequence>
<keyword evidence="5 9" id="KW-0479">Metal-binding</keyword>
<keyword evidence="7 9" id="KW-0460">Magnesium</keyword>
<comment type="caution">
    <text evidence="9">Lacks conserved residue(s) required for the propagation of feature annotation.</text>
</comment>
<keyword evidence="12" id="KW-1185">Reference proteome</keyword>
<dbReference type="GO" id="GO:0070095">
    <property type="term" value="F:fructose-6-phosphate binding"/>
    <property type="evidence" value="ECO:0007669"/>
    <property type="project" value="TreeGrafter"/>
</dbReference>
<dbReference type="GO" id="GO:0061621">
    <property type="term" value="P:canonical glycolysis"/>
    <property type="evidence" value="ECO:0007669"/>
    <property type="project" value="TreeGrafter"/>
</dbReference>
<dbReference type="AlphaFoldDB" id="A0A8G2BF41"/>
<proteinExistence type="inferred from homology"/>
<evidence type="ECO:0000256" key="8">
    <source>
        <dbReference type="ARBA" id="ARBA00023152"/>
    </source>
</evidence>
<dbReference type="Gene3D" id="3.40.50.460">
    <property type="entry name" value="Phosphofructokinase domain"/>
    <property type="match status" value="1"/>
</dbReference>
<feature type="binding site" description="in other chain" evidence="9">
    <location>
        <position position="235"/>
    </location>
    <ligand>
        <name>substrate</name>
        <note>ligand shared between dimeric partners</note>
    </ligand>
</feature>
<dbReference type="HAMAP" id="MF_01976">
    <property type="entry name" value="Phosphofructokinase_III"/>
    <property type="match status" value="1"/>
</dbReference>
<dbReference type="PIRSF" id="PIRSF000532">
    <property type="entry name" value="ATP_PFK_prok"/>
    <property type="match status" value="1"/>
</dbReference>
<dbReference type="SUPFAM" id="SSF53784">
    <property type="entry name" value="Phosphofructokinase"/>
    <property type="match status" value="1"/>
</dbReference>
<evidence type="ECO:0000259" key="10">
    <source>
        <dbReference type="Pfam" id="PF00365"/>
    </source>
</evidence>
<comment type="similarity">
    <text evidence="9">Belongs to the phosphofructokinase type A (PFKA) family. Mixed-substrate PFK group III subfamily.</text>
</comment>
<dbReference type="UniPathway" id="UPA00109">
    <property type="reaction ID" value="UER00182"/>
</dbReference>
<feature type="active site" description="Proton acceptor" evidence="9">
    <location>
        <position position="140"/>
    </location>
</feature>
<dbReference type="InterPro" id="IPR022953">
    <property type="entry name" value="ATP_PFK"/>
</dbReference>
<feature type="binding site" description="in other chain" evidence="9">
    <location>
        <begin position="182"/>
        <end position="184"/>
    </location>
    <ligand>
        <name>substrate</name>
        <note>ligand shared between dimeric partners</note>
    </ligand>
</feature>
<dbReference type="GO" id="GO:0016208">
    <property type="term" value="F:AMP binding"/>
    <property type="evidence" value="ECO:0007669"/>
    <property type="project" value="TreeGrafter"/>
</dbReference>
<dbReference type="NCBIfam" id="NF002872">
    <property type="entry name" value="PRK03202.1"/>
    <property type="match status" value="1"/>
</dbReference>
<keyword evidence="9" id="KW-0067">ATP-binding</keyword>
<evidence type="ECO:0000256" key="5">
    <source>
        <dbReference type="ARBA" id="ARBA00022723"/>
    </source>
</evidence>
<evidence type="ECO:0000256" key="6">
    <source>
        <dbReference type="ARBA" id="ARBA00022777"/>
    </source>
</evidence>
<comment type="function">
    <text evidence="9">Catalyzes the phosphorylation of D-fructose 6-phosphate to fructose 1,6-bisphosphate by ATP, the first committing step of glycolysis.</text>
</comment>
<reference evidence="11 12" key="1">
    <citation type="submission" date="2016-10" db="EMBL/GenBank/DDBJ databases">
        <authorList>
            <person name="Varghese N."/>
            <person name="Submissions S."/>
        </authorList>
    </citation>
    <scope>NUCLEOTIDE SEQUENCE [LARGE SCALE GENOMIC DNA]</scope>
    <source>
        <strain evidence="11 12">DSM 18839</strain>
    </source>
</reference>
<dbReference type="GO" id="GO:0005945">
    <property type="term" value="C:6-phosphofructokinase complex"/>
    <property type="evidence" value="ECO:0007669"/>
    <property type="project" value="TreeGrafter"/>
</dbReference>
<dbReference type="GO" id="GO:0046872">
    <property type="term" value="F:metal ion binding"/>
    <property type="evidence" value="ECO:0007669"/>
    <property type="project" value="UniProtKB-KW"/>
</dbReference>
<evidence type="ECO:0000313" key="11">
    <source>
        <dbReference type="EMBL" id="SDF29361.1"/>
    </source>
</evidence>
<dbReference type="RefSeq" id="WP_093148491.1">
    <property type="nucleotide sequence ID" value="NZ_FNBW01000002.1"/>
</dbReference>
<dbReference type="Gene3D" id="3.40.50.450">
    <property type="match status" value="1"/>
</dbReference>
<gene>
    <name evidence="9" type="primary">pfkA</name>
    <name evidence="11" type="ORF">SAMN05660686_00927</name>
</gene>
<feature type="binding site" evidence="9">
    <location>
        <position position="175"/>
    </location>
    <ligand>
        <name>substrate</name>
        <note>ligand shared between dimeric partners</note>
    </ligand>
</feature>
<feature type="binding site" evidence="9">
    <location>
        <position position="115"/>
    </location>
    <ligand>
        <name>Mg(2+)</name>
        <dbReference type="ChEBI" id="CHEBI:18420"/>
        <note>catalytic</note>
    </ligand>
</feature>
<dbReference type="InterPro" id="IPR035966">
    <property type="entry name" value="PKF_sf"/>
</dbReference>
<accession>A0A8G2BF41</accession>
<feature type="site" description="Important for substrate specificity; cannot use PPi as phosphoryl donor" evidence="9">
    <location>
        <position position="116"/>
    </location>
</feature>
<dbReference type="GO" id="GO:0005524">
    <property type="term" value="F:ATP binding"/>
    <property type="evidence" value="ECO:0007669"/>
    <property type="project" value="UniProtKB-KW"/>
</dbReference>
<keyword evidence="9" id="KW-0547">Nucleotide-binding</keyword>
<dbReference type="OrthoDB" id="9802503at2"/>
<dbReference type="EC" id="2.7.1.11" evidence="9"/>
<evidence type="ECO:0000256" key="9">
    <source>
        <dbReference type="HAMAP-Rule" id="MF_01976"/>
    </source>
</evidence>
<dbReference type="PANTHER" id="PTHR13697:SF52">
    <property type="entry name" value="ATP-DEPENDENT 6-PHOSPHOFRUCTOKINASE 3"/>
    <property type="match status" value="1"/>
</dbReference>
<organism evidence="11 12">
    <name type="scientific">Thalassobaculum litoreum DSM 18839</name>
    <dbReference type="NCBI Taxonomy" id="1123362"/>
    <lineage>
        <taxon>Bacteria</taxon>
        <taxon>Pseudomonadati</taxon>
        <taxon>Pseudomonadota</taxon>
        <taxon>Alphaproteobacteria</taxon>
        <taxon>Rhodospirillales</taxon>
        <taxon>Thalassobaculaceae</taxon>
        <taxon>Thalassobaculum</taxon>
    </lineage>
</organism>
<name>A0A8G2BF41_9PROT</name>
<comment type="subunit">
    <text evidence="9">Homodimer or homotetramer.</text>
</comment>